<keyword evidence="1" id="KW-1133">Transmembrane helix</keyword>
<dbReference type="PANTHER" id="PTHR35791">
    <property type="entry name" value="UPF0754 MEMBRANE PROTEIN YHEB"/>
    <property type="match status" value="1"/>
</dbReference>
<evidence type="ECO:0000313" key="4">
    <source>
        <dbReference type="Proteomes" id="UP000626109"/>
    </source>
</evidence>
<organism evidence="3 4">
    <name type="scientific">Polarella glacialis</name>
    <name type="common">Dinoflagellate</name>
    <dbReference type="NCBI Taxonomy" id="89957"/>
    <lineage>
        <taxon>Eukaryota</taxon>
        <taxon>Sar</taxon>
        <taxon>Alveolata</taxon>
        <taxon>Dinophyceae</taxon>
        <taxon>Suessiales</taxon>
        <taxon>Suessiaceae</taxon>
        <taxon>Polarella</taxon>
    </lineage>
</organism>
<keyword evidence="5" id="KW-1185">Reference proteome</keyword>
<evidence type="ECO:0000313" key="2">
    <source>
        <dbReference type="EMBL" id="CAE8613557.1"/>
    </source>
</evidence>
<keyword evidence="1" id="KW-0812">Transmembrane</keyword>
<dbReference type="OrthoDB" id="410754at2759"/>
<dbReference type="Proteomes" id="UP000654075">
    <property type="component" value="Unassembled WGS sequence"/>
</dbReference>
<feature type="transmembrane region" description="Helical" evidence="1">
    <location>
        <begin position="55"/>
        <end position="76"/>
    </location>
</feature>
<evidence type="ECO:0000313" key="5">
    <source>
        <dbReference type="Proteomes" id="UP000654075"/>
    </source>
</evidence>
<dbReference type="PANTHER" id="PTHR35791:SF1">
    <property type="entry name" value="UPF0754 MEMBRANE PROTEIN YHEB"/>
    <property type="match status" value="1"/>
</dbReference>
<dbReference type="AlphaFoldDB" id="A0A813JHS8"/>
<dbReference type="EMBL" id="CAJNNW010025356">
    <property type="protein sequence ID" value="CAE8676960.1"/>
    <property type="molecule type" value="Genomic_DNA"/>
</dbReference>
<keyword evidence="1" id="KW-0472">Membrane</keyword>
<evidence type="ECO:0000256" key="1">
    <source>
        <dbReference type="SAM" id="Phobius"/>
    </source>
</evidence>
<feature type="non-terminal residue" evidence="3">
    <location>
        <position position="1"/>
    </location>
</feature>
<evidence type="ECO:0008006" key="6">
    <source>
        <dbReference type="Google" id="ProtNLM"/>
    </source>
</evidence>
<protein>
    <recommendedName>
        <fullName evidence="6">DUF445 domain-containing protein</fullName>
    </recommendedName>
</protein>
<evidence type="ECO:0000313" key="3">
    <source>
        <dbReference type="EMBL" id="CAE8676960.1"/>
    </source>
</evidence>
<sequence>VVQITLEELPNHSREIEEYMDRTFALNELIGPRLRGLPPEQFEGMLRPVFQEDEWMILTLGGVLGVVVGTLQAFALGS</sequence>
<accession>A0A813JHS8</accession>
<proteinExistence type="predicted"/>
<dbReference type="EMBL" id="CAJNNV010025273">
    <property type="protein sequence ID" value="CAE8613557.1"/>
    <property type="molecule type" value="Genomic_DNA"/>
</dbReference>
<reference evidence="3" key="1">
    <citation type="submission" date="2021-02" db="EMBL/GenBank/DDBJ databases">
        <authorList>
            <person name="Dougan E. K."/>
            <person name="Rhodes N."/>
            <person name="Thang M."/>
            <person name="Chan C."/>
        </authorList>
    </citation>
    <scope>NUCLEOTIDE SEQUENCE</scope>
</reference>
<dbReference type="Proteomes" id="UP000626109">
    <property type="component" value="Unassembled WGS sequence"/>
</dbReference>
<gene>
    <name evidence="2" type="ORF">PGLA1383_LOCUS31318</name>
    <name evidence="3" type="ORF">PGLA2088_LOCUS20118</name>
</gene>
<comment type="caution">
    <text evidence="3">The sequence shown here is derived from an EMBL/GenBank/DDBJ whole genome shotgun (WGS) entry which is preliminary data.</text>
</comment>
<name>A0A813JHS8_POLGL</name>